<dbReference type="eggNOG" id="COG2226">
    <property type="taxonomic scope" value="Bacteria"/>
</dbReference>
<proteinExistence type="predicted"/>
<dbReference type="Pfam" id="PF08241">
    <property type="entry name" value="Methyltransf_11"/>
    <property type="match status" value="1"/>
</dbReference>
<dbReference type="GO" id="GO:0008757">
    <property type="term" value="F:S-adenosylmethionine-dependent methyltransferase activity"/>
    <property type="evidence" value="ECO:0007669"/>
    <property type="project" value="InterPro"/>
</dbReference>
<dbReference type="InterPro" id="IPR029063">
    <property type="entry name" value="SAM-dependent_MTases_sf"/>
</dbReference>
<dbReference type="Gene3D" id="3.40.50.150">
    <property type="entry name" value="Vaccinia Virus protein VP39"/>
    <property type="match status" value="1"/>
</dbReference>
<dbReference type="KEGG" id="ppm:PPSC2_01200"/>
<dbReference type="RefSeq" id="WP_013368867.1">
    <property type="nucleotide sequence ID" value="NC_014622.2"/>
</dbReference>
<evidence type="ECO:0000313" key="2">
    <source>
        <dbReference type="EMBL" id="ADO54224.1"/>
    </source>
</evidence>
<gene>
    <name evidence="2" type="primary">yxbB</name>
    <name evidence="2" type="ORF">PPSC2_01200</name>
</gene>
<sequence length="234" mass="26961">MITAEECQTYNKFIKKYQPHLYPLLGAHISRLYERKGGVVIDMGTGPGYLTVELAERLKANVHAVDINPAMHDLARRLVEERGLSKSVHFDVIDVHNQIYPDNYADLVVSYSCLHHWENPVRALLECYRVLSPNGLLIIIDTLPNNKDTLNALKRSIPEPEYFRFIREAFEESYSMSKIEEMIHEAGIVDFELNLFKFNEEDIADCIEVLEDLHIPEVEAEANTENWILTACKK</sequence>
<name>E3EC81_PAEPS</name>
<dbReference type="EMBL" id="CP002213">
    <property type="protein sequence ID" value="ADO54224.1"/>
    <property type="molecule type" value="Genomic_DNA"/>
</dbReference>
<dbReference type="HOGENOM" id="CLU_1136276_0_0_9"/>
<organism evidence="2 3">
    <name type="scientific">Paenibacillus polymyxa (strain SC2)</name>
    <name type="common">Bacillus polymyxa</name>
    <dbReference type="NCBI Taxonomy" id="886882"/>
    <lineage>
        <taxon>Bacteria</taxon>
        <taxon>Bacillati</taxon>
        <taxon>Bacillota</taxon>
        <taxon>Bacilli</taxon>
        <taxon>Bacillales</taxon>
        <taxon>Paenibacillaceae</taxon>
        <taxon>Paenibacillus</taxon>
    </lineage>
</organism>
<dbReference type="PATRIC" id="fig|886882.15.peg.229"/>
<dbReference type="CDD" id="cd02440">
    <property type="entry name" value="AdoMet_MTases"/>
    <property type="match status" value="1"/>
</dbReference>
<evidence type="ECO:0000259" key="1">
    <source>
        <dbReference type="Pfam" id="PF08241"/>
    </source>
</evidence>
<dbReference type="PANTHER" id="PTHR43591">
    <property type="entry name" value="METHYLTRANSFERASE"/>
    <property type="match status" value="1"/>
</dbReference>
<feature type="domain" description="Methyltransferase type 11" evidence="1">
    <location>
        <begin position="42"/>
        <end position="139"/>
    </location>
</feature>
<dbReference type="InterPro" id="IPR013216">
    <property type="entry name" value="Methyltransf_11"/>
</dbReference>
<dbReference type="AlphaFoldDB" id="E3EC81"/>
<dbReference type="SUPFAM" id="SSF53335">
    <property type="entry name" value="S-adenosyl-L-methionine-dependent methyltransferases"/>
    <property type="match status" value="1"/>
</dbReference>
<accession>E3EC81</accession>
<dbReference type="Proteomes" id="UP000006868">
    <property type="component" value="Chromosome"/>
</dbReference>
<evidence type="ECO:0000313" key="3">
    <source>
        <dbReference type="Proteomes" id="UP000006868"/>
    </source>
</evidence>
<reference evidence="2 3" key="1">
    <citation type="journal article" date="2011" name="J. Bacteriol.">
        <title>Complete genome sequence of Paenibacillus polymyxa SC2, a strain of plant growth-promoting Rhizobacterium with broad-spectrum antimicrobial activity.</title>
        <authorList>
            <person name="Ma M."/>
            <person name="Wang C."/>
            <person name="Ding Y."/>
            <person name="Li L."/>
            <person name="Shen D."/>
            <person name="Jiang X."/>
            <person name="Guan D."/>
            <person name="Cao F."/>
            <person name="Chen H."/>
            <person name="Feng R."/>
            <person name="Wang X."/>
            <person name="Ge Y."/>
            <person name="Yao L."/>
            <person name="Bing X."/>
            <person name="Yang X."/>
            <person name="Li J."/>
            <person name="Du B."/>
        </authorList>
    </citation>
    <scope>NUCLEOTIDE SEQUENCE [LARGE SCALE GENOMIC DNA]</scope>
    <source>
        <strain evidence="2 3">SC2</strain>
    </source>
</reference>
<protein>
    <submittedName>
        <fullName evidence="2">YxbB</fullName>
    </submittedName>
</protein>
<dbReference type="OrthoDB" id="43862at2"/>